<keyword evidence="9" id="KW-1003">Cell membrane</keyword>
<dbReference type="PANTHER" id="PTHR23503">
    <property type="entry name" value="SOLUTE CARRIER FAMILY 2"/>
    <property type="match status" value="1"/>
</dbReference>
<feature type="binding site" evidence="30">
    <location>
        <position position="70"/>
    </location>
    <ligand>
        <name>Ca(2+)</name>
        <dbReference type="ChEBI" id="CHEBI:29108"/>
    </ligand>
</feature>
<dbReference type="PROSITE" id="PS00119">
    <property type="entry name" value="PA2_ASP"/>
    <property type="match status" value="1"/>
</dbReference>
<dbReference type="GO" id="GO:0005102">
    <property type="term" value="F:signaling receptor binding"/>
    <property type="evidence" value="ECO:0007669"/>
    <property type="project" value="UniProtKB-ARBA"/>
</dbReference>
<keyword evidence="16 34" id="KW-1133">Transmembrane helix</keyword>
<dbReference type="PROSITE" id="PS50850">
    <property type="entry name" value="MFS"/>
    <property type="match status" value="1"/>
</dbReference>
<dbReference type="InterPro" id="IPR020846">
    <property type="entry name" value="MFS_dom"/>
</dbReference>
<comment type="similarity">
    <text evidence="5">Belongs to the major facilitator superfamily. Sugar transporter (TC 2.A.1.1) family. Glucose transporter subfamily.</text>
</comment>
<comment type="catalytic activity">
    <reaction evidence="26">
        <text>1-hexadecanoyl-2-(5Z,8Z,11Z,14Z-eicosatetraenoyl)-sn-glycero-3-phosphocholine + H2O = 1-hexadecanoyl-sn-glycero-3-phosphocholine + (5Z,8Z,11Z,14Z)-eicosatetraenoate + H(+)</text>
        <dbReference type="Rhea" id="RHEA:40427"/>
        <dbReference type="ChEBI" id="CHEBI:15377"/>
        <dbReference type="ChEBI" id="CHEBI:15378"/>
        <dbReference type="ChEBI" id="CHEBI:32395"/>
        <dbReference type="ChEBI" id="CHEBI:72998"/>
        <dbReference type="ChEBI" id="CHEBI:73003"/>
    </reaction>
    <physiologicalReaction direction="left-to-right" evidence="26">
        <dbReference type="Rhea" id="RHEA:40428"/>
    </physiologicalReaction>
</comment>
<comment type="catalytic activity">
    <reaction evidence="27">
        <text>1-hexadecanoyl-2-(9Z-octadecenoyl)-sn-glycero-3-phosphocholine + H2O = 1-hexadecanoyl-sn-glycero-3-phosphocholine + (9Z)-octadecenoate + H(+)</text>
        <dbReference type="Rhea" id="RHEA:38779"/>
        <dbReference type="ChEBI" id="CHEBI:15377"/>
        <dbReference type="ChEBI" id="CHEBI:15378"/>
        <dbReference type="ChEBI" id="CHEBI:30823"/>
        <dbReference type="ChEBI" id="CHEBI:72998"/>
        <dbReference type="ChEBI" id="CHEBI:73001"/>
    </reaction>
    <physiologicalReaction direction="left-to-right" evidence="27">
        <dbReference type="Rhea" id="RHEA:38780"/>
    </physiologicalReaction>
</comment>
<feature type="disulfide bond" evidence="31">
    <location>
        <begin position="50"/>
        <end position="66"/>
    </location>
</feature>
<evidence type="ECO:0000256" key="7">
    <source>
        <dbReference type="ARBA" id="ARBA00015973"/>
    </source>
</evidence>
<dbReference type="GO" id="GO:0016042">
    <property type="term" value="P:lipid catabolic process"/>
    <property type="evidence" value="ECO:0007669"/>
    <property type="project" value="InterPro"/>
</dbReference>
<comment type="catalytic activity">
    <reaction evidence="1">
        <text>D-fructose(out) = D-fructose(in)</text>
        <dbReference type="Rhea" id="RHEA:60372"/>
        <dbReference type="ChEBI" id="CHEBI:37721"/>
    </reaction>
</comment>
<evidence type="ECO:0000256" key="2">
    <source>
        <dbReference type="ARBA" id="ARBA00004135"/>
    </source>
</evidence>
<dbReference type="AlphaFoldDB" id="A0A401SHU8"/>
<evidence type="ECO:0000256" key="18">
    <source>
        <dbReference type="ARBA" id="ARBA00023136"/>
    </source>
</evidence>
<evidence type="ECO:0000256" key="4">
    <source>
        <dbReference type="ARBA" id="ARBA00004651"/>
    </source>
</evidence>
<feature type="transmembrane region" description="Helical" evidence="34">
    <location>
        <begin position="523"/>
        <end position="550"/>
    </location>
</feature>
<dbReference type="InterPro" id="IPR036444">
    <property type="entry name" value="PLipase_A2_dom_sf"/>
</dbReference>
<evidence type="ECO:0000256" key="33">
    <source>
        <dbReference type="RuleBase" id="RU003654"/>
    </source>
</evidence>
<accession>A0A401SHU8</accession>
<dbReference type="PROSITE" id="PS00217">
    <property type="entry name" value="SUGAR_TRANSPORT_2"/>
    <property type="match status" value="1"/>
</dbReference>
<dbReference type="SUPFAM" id="SSF48619">
    <property type="entry name" value="Phospholipase A2, PLA2"/>
    <property type="match status" value="1"/>
</dbReference>
<dbReference type="FunFam" id="1.20.1250.20:FF:001511">
    <property type="entry name" value="Solute carrier family 2, facilitated glucose transporter member 5"/>
    <property type="match status" value="1"/>
</dbReference>
<evidence type="ECO:0000256" key="9">
    <source>
        <dbReference type="ARBA" id="ARBA00022475"/>
    </source>
</evidence>
<dbReference type="GO" id="GO:0046323">
    <property type="term" value="P:D-glucose import"/>
    <property type="evidence" value="ECO:0007669"/>
    <property type="project" value="TreeGrafter"/>
</dbReference>
<name>A0A401SHU8_CHIPU</name>
<dbReference type="GO" id="GO:0070837">
    <property type="term" value="P:dehydroascorbic acid transport"/>
    <property type="evidence" value="ECO:0007669"/>
    <property type="project" value="TreeGrafter"/>
</dbReference>
<evidence type="ECO:0000256" key="29">
    <source>
        <dbReference type="PIRSR" id="PIRSR601211-1"/>
    </source>
</evidence>
<evidence type="ECO:0000313" key="38">
    <source>
        <dbReference type="Proteomes" id="UP000287033"/>
    </source>
</evidence>
<evidence type="ECO:0000256" key="34">
    <source>
        <dbReference type="SAM" id="Phobius"/>
    </source>
</evidence>
<evidence type="ECO:0000256" key="15">
    <source>
        <dbReference type="ARBA" id="ARBA00022837"/>
    </source>
</evidence>
<dbReference type="EC" id="3.1.1.4" evidence="6"/>
<comment type="subcellular location">
    <subcellularLocation>
        <location evidence="2">Cell membrane</location>
        <location evidence="2">Sarcolemma</location>
    </subcellularLocation>
    <subcellularLocation>
        <location evidence="4">Cell membrane</location>
        <topology evidence="4">Multi-pass membrane protein</topology>
    </subcellularLocation>
    <subcellularLocation>
        <location evidence="3">Secreted</location>
    </subcellularLocation>
</comment>
<feature type="transmembrane region" description="Helical" evidence="34">
    <location>
        <begin position="217"/>
        <end position="241"/>
    </location>
</feature>
<feature type="active site" evidence="29">
    <location>
        <position position="69"/>
    </location>
</feature>
<keyword evidence="19 31" id="KW-1015">Disulfide bond</keyword>
<keyword evidence="10" id="KW-0964">Secreted</keyword>
<dbReference type="GO" id="GO:1990539">
    <property type="term" value="P:fructose import across plasma membrane"/>
    <property type="evidence" value="ECO:0007669"/>
    <property type="project" value="UniProtKB-ARBA"/>
</dbReference>
<dbReference type="PROSITE" id="PS00118">
    <property type="entry name" value="PA2_HIS"/>
    <property type="match status" value="1"/>
</dbReference>
<evidence type="ECO:0000256" key="21">
    <source>
        <dbReference type="ARBA" id="ARBA00031099"/>
    </source>
</evidence>
<dbReference type="GO" id="GO:0005509">
    <property type="term" value="F:calcium ion binding"/>
    <property type="evidence" value="ECO:0007669"/>
    <property type="project" value="InterPro"/>
</dbReference>
<evidence type="ECO:0000256" key="3">
    <source>
        <dbReference type="ARBA" id="ARBA00004613"/>
    </source>
</evidence>
<dbReference type="GO" id="GO:0055056">
    <property type="term" value="F:D-glucose transmembrane transporter activity"/>
    <property type="evidence" value="ECO:0007669"/>
    <property type="project" value="TreeGrafter"/>
</dbReference>
<reference evidence="37 38" key="1">
    <citation type="journal article" date="2018" name="Nat. Ecol. Evol.">
        <title>Shark genomes provide insights into elasmobranch evolution and the origin of vertebrates.</title>
        <authorList>
            <person name="Hara Y"/>
            <person name="Yamaguchi K"/>
            <person name="Onimaru K"/>
            <person name="Kadota M"/>
            <person name="Koyanagi M"/>
            <person name="Keeley SD"/>
            <person name="Tatsumi K"/>
            <person name="Tanaka K"/>
            <person name="Motone F"/>
            <person name="Kageyama Y"/>
            <person name="Nozu R"/>
            <person name="Adachi N"/>
            <person name="Nishimura O"/>
            <person name="Nakagawa R"/>
            <person name="Tanegashima C"/>
            <person name="Kiyatake I"/>
            <person name="Matsumoto R"/>
            <person name="Murakumo K"/>
            <person name="Nishida K"/>
            <person name="Terakita A"/>
            <person name="Kuratani S"/>
            <person name="Sato K"/>
            <person name="Hyodo S Kuraku.S."/>
        </authorList>
    </citation>
    <scope>NUCLEOTIDE SEQUENCE [LARGE SCALE GENOMIC DNA]</scope>
</reference>
<dbReference type="InterPro" id="IPR045263">
    <property type="entry name" value="GLUT"/>
</dbReference>
<evidence type="ECO:0000256" key="8">
    <source>
        <dbReference type="ARBA" id="ARBA00022448"/>
    </source>
</evidence>
<dbReference type="Gene3D" id="1.20.90.10">
    <property type="entry name" value="Phospholipase A2 domain"/>
    <property type="match status" value="1"/>
</dbReference>
<dbReference type="Gene3D" id="1.20.1250.20">
    <property type="entry name" value="MFS general substrate transporter like domains"/>
    <property type="match status" value="1"/>
</dbReference>
<feature type="binding site" evidence="30">
    <location>
        <position position="53"/>
    </location>
    <ligand>
        <name>Ca(2+)</name>
        <dbReference type="ChEBI" id="CHEBI:29108"/>
    </ligand>
</feature>
<dbReference type="GO" id="GO:0005576">
    <property type="term" value="C:extracellular region"/>
    <property type="evidence" value="ECO:0007669"/>
    <property type="project" value="UniProtKB-SubCell"/>
</dbReference>
<comment type="cofactor">
    <cofactor evidence="30">
        <name>Ca(2+)</name>
        <dbReference type="ChEBI" id="CHEBI:29108"/>
    </cofactor>
    <text evidence="30">Binds 1 Ca(2+) ion per subunit.</text>
</comment>
<dbReference type="GO" id="GO:0050482">
    <property type="term" value="P:arachidonate secretion"/>
    <property type="evidence" value="ECO:0007669"/>
    <property type="project" value="InterPro"/>
</dbReference>
<dbReference type="PANTHER" id="PTHR23503:SF22">
    <property type="entry name" value="SOLUTE CARRIER FAMILY 2, FACILITATED GLUCOSE TRANSPORTER MEMBER 11"/>
    <property type="match status" value="1"/>
</dbReference>
<dbReference type="PRINTS" id="PR00389">
    <property type="entry name" value="PHPHLIPASEA2"/>
</dbReference>
<keyword evidence="13 30" id="KW-0479">Metal-binding</keyword>
<evidence type="ECO:0000256" key="12">
    <source>
        <dbReference type="ARBA" id="ARBA00022692"/>
    </source>
</evidence>
<comment type="caution">
    <text evidence="37">The sequence shown here is derived from an EMBL/GenBank/DDBJ whole genome shotgun (WGS) entry which is preliminary data.</text>
</comment>
<keyword evidence="8 32" id="KW-0813">Transport</keyword>
<evidence type="ECO:0000256" key="20">
    <source>
        <dbReference type="ARBA" id="ARBA00029961"/>
    </source>
</evidence>
<dbReference type="Pfam" id="PF00083">
    <property type="entry name" value="Sugar_tr"/>
    <property type="match status" value="1"/>
</dbReference>
<feature type="disulfide bond" evidence="31">
    <location>
        <begin position="105"/>
        <end position="117"/>
    </location>
</feature>
<dbReference type="OMA" id="VFFMYPE"/>
<keyword evidence="15 30" id="KW-0106">Calcium</keyword>
<keyword evidence="17" id="KW-0443">Lipid metabolism</keyword>
<feature type="disulfide bond" evidence="31">
    <location>
        <begin position="72"/>
        <end position="119"/>
    </location>
</feature>
<keyword evidence="18 34" id="KW-0472">Membrane</keyword>
<evidence type="ECO:0000313" key="37">
    <source>
        <dbReference type="EMBL" id="GCC29987.1"/>
    </source>
</evidence>
<dbReference type="OrthoDB" id="8120565at2759"/>
<keyword evidence="11" id="KW-0762">Sugar transport</keyword>
<evidence type="ECO:0000256" key="25">
    <source>
        <dbReference type="ARBA" id="ARBA00048227"/>
    </source>
</evidence>
<feature type="disulfide bond" evidence="31">
    <location>
        <begin position="82"/>
        <end position="112"/>
    </location>
</feature>
<evidence type="ECO:0000256" key="11">
    <source>
        <dbReference type="ARBA" id="ARBA00022597"/>
    </source>
</evidence>
<feature type="transmembrane region" description="Helical" evidence="34">
    <location>
        <begin position="310"/>
        <end position="332"/>
    </location>
</feature>
<dbReference type="EMBL" id="BEZZ01000276">
    <property type="protein sequence ID" value="GCC29987.1"/>
    <property type="molecule type" value="Genomic_DNA"/>
</dbReference>
<dbReference type="NCBIfam" id="TIGR00879">
    <property type="entry name" value="SP"/>
    <property type="match status" value="1"/>
</dbReference>
<evidence type="ECO:0000259" key="36">
    <source>
        <dbReference type="PROSITE" id="PS50850"/>
    </source>
</evidence>
<feature type="disulfide bond" evidence="31">
    <location>
        <begin position="65"/>
        <end position="126"/>
    </location>
</feature>
<dbReference type="FunFam" id="1.20.90.10:FF:000011">
    <property type="entry name" value="Phospholipase A(2)"/>
    <property type="match status" value="1"/>
</dbReference>
<evidence type="ECO:0000256" key="1">
    <source>
        <dbReference type="ARBA" id="ARBA00000590"/>
    </source>
</evidence>
<dbReference type="InterPro" id="IPR005829">
    <property type="entry name" value="Sugar_transporter_CS"/>
</dbReference>
<dbReference type="STRING" id="137246.A0A401SHU8"/>
<keyword evidence="12 34" id="KW-0812">Transmembrane</keyword>
<dbReference type="GO" id="GO:0004623">
    <property type="term" value="F:phospholipase A2 activity"/>
    <property type="evidence" value="ECO:0007669"/>
    <property type="project" value="UniProtKB-EC"/>
</dbReference>
<organism evidence="37 38">
    <name type="scientific">Chiloscyllium punctatum</name>
    <name type="common">Brownbanded bambooshark</name>
    <name type="synonym">Hemiscyllium punctatum</name>
    <dbReference type="NCBI Taxonomy" id="137246"/>
    <lineage>
        <taxon>Eukaryota</taxon>
        <taxon>Metazoa</taxon>
        <taxon>Chordata</taxon>
        <taxon>Craniata</taxon>
        <taxon>Vertebrata</taxon>
        <taxon>Chondrichthyes</taxon>
        <taxon>Elasmobranchii</taxon>
        <taxon>Galeomorphii</taxon>
        <taxon>Galeoidea</taxon>
        <taxon>Orectolobiformes</taxon>
        <taxon>Hemiscylliidae</taxon>
        <taxon>Chiloscyllium</taxon>
    </lineage>
</organism>
<proteinExistence type="inferred from homology"/>
<feature type="binding site" evidence="30">
    <location>
        <position position="49"/>
    </location>
    <ligand>
        <name>Ca(2+)</name>
        <dbReference type="ChEBI" id="CHEBI:29108"/>
    </ligand>
</feature>
<evidence type="ECO:0000256" key="30">
    <source>
        <dbReference type="PIRSR" id="PIRSR601211-2"/>
    </source>
</evidence>
<evidence type="ECO:0000256" key="32">
    <source>
        <dbReference type="RuleBase" id="RU003346"/>
    </source>
</evidence>
<evidence type="ECO:0000256" key="23">
    <source>
        <dbReference type="ARBA" id="ARBA00048015"/>
    </source>
</evidence>
<dbReference type="InterPro" id="IPR005828">
    <property type="entry name" value="MFS_sugar_transport-like"/>
</dbReference>
<comment type="catalytic activity">
    <reaction evidence="25">
        <text>1,2-dihexadecanoyl-sn-glycero-3-phosphocholine + H2O = 1-hexadecanoyl-sn-glycero-3-phosphocholine + hexadecanoate + H(+)</text>
        <dbReference type="Rhea" id="RHEA:41223"/>
        <dbReference type="ChEBI" id="CHEBI:7896"/>
        <dbReference type="ChEBI" id="CHEBI:15377"/>
        <dbReference type="ChEBI" id="CHEBI:15378"/>
        <dbReference type="ChEBI" id="CHEBI:72998"/>
        <dbReference type="ChEBI" id="CHEBI:72999"/>
    </reaction>
    <physiologicalReaction direction="left-to-right" evidence="25">
        <dbReference type="Rhea" id="RHEA:41224"/>
    </physiologicalReaction>
</comment>
<keyword evidence="14" id="KW-0378">Hydrolase</keyword>
<dbReference type="InterPro" id="IPR033113">
    <property type="entry name" value="PLA2_histidine"/>
</dbReference>
<gene>
    <name evidence="37" type="ORF">chiPu_0008431</name>
</gene>
<evidence type="ECO:0000256" key="10">
    <source>
        <dbReference type="ARBA" id="ARBA00022525"/>
    </source>
</evidence>
<dbReference type="InterPro" id="IPR001211">
    <property type="entry name" value="PLA2"/>
</dbReference>
<keyword evidence="35" id="KW-0732">Signal</keyword>
<dbReference type="GO" id="GO:0042383">
    <property type="term" value="C:sarcolemma"/>
    <property type="evidence" value="ECO:0007669"/>
    <property type="project" value="UniProtKB-SubCell"/>
</dbReference>
<dbReference type="InterPro" id="IPR036259">
    <property type="entry name" value="MFS_trans_sf"/>
</dbReference>
<evidence type="ECO:0000256" key="28">
    <source>
        <dbReference type="ARBA" id="ARBA00049039"/>
    </source>
</evidence>
<keyword evidence="38" id="KW-1185">Reference proteome</keyword>
<comment type="similarity">
    <text evidence="33">Belongs to the phospholipase A2 family.</text>
</comment>
<comment type="catalytic activity">
    <reaction evidence="24">
        <text>N-hexadecanoyl-1,2-di-(9Z-octadecenoyl)-sn-glycero-3-phosphoethanolamine + H2O = N-hexadecanoyl-1-(9Z-octadecenoyl)-sn-glycero-3-phosphoethanolamine + (9Z)-octadecenoate + H(+)</text>
        <dbReference type="Rhea" id="RHEA:45424"/>
        <dbReference type="ChEBI" id="CHEBI:15377"/>
        <dbReference type="ChEBI" id="CHEBI:15378"/>
        <dbReference type="ChEBI" id="CHEBI:30823"/>
        <dbReference type="ChEBI" id="CHEBI:78097"/>
        <dbReference type="ChEBI" id="CHEBI:85217"/>
    </reaction>
    <physiologicalReaction direction="left-to-right" evidence="24">
        <dbReference type="Rhea" id="RHEA:45425"/>
    </physiologicalReaction>
</comment>
<evidence type="ECO:0000256" key="27">
    <source>
        <dbReference type="ARBA" id="ARBA00048699"/>
    </source>
</evidence>
<evidence type="ECO:0000256" key="5">
    <source>
        <dbReference type="ARBA" id="ARBA00007004"/>
    </source>
</evidence>
<feature type="signal peptide" evidence="35">
    <location>
        <begin position="1"/>
        <end position="17"/>
    </location>
</feature>
<dbReference type="SUPFAM" id="SSF103473">
    <property type="entry name" value="MFS general substrate transporter"/>
    <property type="match status" value="1"/>
</dbReference>
<feature type="domain" description="Major facilitator superfamily (MFS) profile" evidence="36">
    <location>
        <begin position="173"/>
        <end position="616"/>
    </location>
</feature>
<dbReference type="InterPro" id="IPR033112">
    <property type="entry name" value="PLA2_Asp_AS"/>
</dbReference>
<comment type="catalytic activity">
    <reaction evidence="23">
        <text>1-hexadecanoyl-2-(9Z-octadecenoyl)-sn-glycero-3-phospho-(1'-sn-glycerol) + H2O = 1-hexadecanoyl-sn-glycero-3-phospho-(1'-sn-glycerol) + (9Z)-octadecenoate + H(+)</text>
        <dbReference type="Rhea" id="RHEA:40919"/>
        <dbReference type="ChEBI" id="CHEBI:15377"/>
        <dbReference type="ChEBI" id="CHEBI:15378"/>
        <dbReference type="ChEBI" id="CHEBI:30823"/>
        <dbReference type="ChEBI" id="CHEBI:72841"/>
        <dbReference type="ChEBI" id="CHEBI:75158"/>
    </reaction>
    <physiologicalReaction direction="left-to-right" evidence="23">
        <dbReference type="Rhea" id="RHEA:40920"/>
    </physiologicalReaction>
</comment>
<evidence type="ECO:0000256" key="14">
    <source>
        <dbReference type="ARBA" id="ARBA00022801"/>
    </source>
</evidence>
<evidence type="ECO:0000256" key="6">
    <source>
        <dbReference type="ARBA" id="ARBA00013278"/>
    </source>
</evidence>
<feature type="transmembrane region" description="Helical" evidence="34">
    <location>
        <begin position="496"/>
        <end position="517"/>
    </location>
</feature>
<dbReference type="GO" id="GO:0005353">
    <property type="term" value="F:fructose transmembrane transporter activity"/>
    <property type="evidence" value="ECO:0007669"/>
    <property type="project" value="UniProtKB-ARBA"/>
</dbReference>
<feature type="transmembrane region" description="Helical" evidence="34">
    <location>
        <begin position="592"/>
        <end position="612"/>
    </location>
</feature>
<evidence type="ECO:0000256" key="17">
    <source>
        <dbReference type="ARBA" id="ARBA00023098"/>
    </source>
</evidence>
<dbReference type="CDD" id="cd00125">
    <property type="entry name" value="PLA2c"/>
    <property type="match status" value="1"/>
</dbReference>
<evidence type="ECO:0000256" key="35">
    <source>
        <dbReference type="SAM" id="SignalP"/>
    </source>
</evidence>
<dbReference type="GO" id="GO:0006644">
    <property type="term" value="P:phospholipid metabolic process"/>
    <property type="evidence" value="ECO:0007669"/>
    <property type="project" value="InterPro"/>
</dbReference>
<evidence type="ECO:0000256" key="22">
    <source>
        <dbReference type="ARBA" id="ARBA00047535"/>
    </source>
</evidence>
<dbReference type="InterPro" id="IPR003663">
    <property type="entry name" value="Sugar/inositol_transpt"/>
</dbReference>
<dbReference type="SMART" id="SM00085">
    <property type="entry name" value="PA2c"/>
    <property type="match status" value="1"/>
</dbReference>
<feature type="active site" evidence="29">
    <location>
        <position position="120"/>
    </location>
</feature>
<protein>
    <recommendedName>
        <fullName evidence="7">Solute carrier family 2, facilitated glucose transporter member 5</fullName>
        <ecNumber evidence="6">3.1.1.4</ecNumber>
    </recommendedName>
    <alternativeName>
        <fullName evidence="21">Fructose transporter</fullName>
    </alternativeName>
    <alternativeName>
        <fullName evidence="20">Glucose transporter type 5, small intestine</fullName>
    </alternativeName>
</protein>
<feature type="binding site" evidence="30">
    <location>
        <position position="51"/>
    </location>
    <ligand>
        <name>Ca(2+)</name>
        <dbReference type="ChEBI" id="CHEBI:29108"/>
    </ligand>
</feature>
<comment type="catalytic activity">
    <reaction evidence="28">
        <text>1-hexadecanoyl-2-(9Z,12Z-octadecadienoyl)-sn-glycero-3-phosphoethanolamine + H2O = 1-hexadecanoyl-sn-glycero-3-phosphoethanolamine + (9Z,12Z)-octadecadienoate + H(+)</text>
        <dbReference type="Rhea" id="RHEA:40815"/>
        <dbReference type="ChEBI" id="CHEBI:15377"/>
        <dbReference type="ChEBI" id="CHEBI:15378"/>
        <dbReference type="ChEBI" id="CHEBI:30245"/>
        <dbReference type="ChEBI" id="CHEBI:73004"/>
        <dbReference type="ChEBI" id="CHEBI:73008"/>
    </reaction>
    <physiologicalReaction direction="left-to-right" evidence="28">
        <dbReference type="Rhea" id="RHEA:40816"/>
    </physiologicalReaction>
</comment>
<dbReference type="Proteomes" id="UP000287033">
    <property type="component" value="Unassembled WGS sequence"/>
</dbReference>
<dbReference type="CDD" id="cd17432">
    <property type="entry name" value="MFS_GLUT_Class2"/>
    <property type="match status" value="1"/>
</dbReference>
<feature type="transmembrane region" description="Helical" evidence="34">
    <location>
        <begin position="344"/>
        <end position="365"/>
    </location>
</feature>
<feature type="transmembrane region" description="Helical" evidence="34">
    <location>
        <begin position="253"/>
        <end position="271"/>
    </location>
</feature>
<feature type="chain" id="PRO_5019195114" description="Solute carrier family 2, facilitated glucose transporter member 5" evidence="35">
    <location>
        <begin position="18"/>
        <end position="643"/>
    </location>
</feature>
<feature type="transmembrane region" description="Helical" evidence="34">
    <location>
        <begin position="562"/>
        <end position="586"/>
    </location>
</feature>
<feature type="transmembrane region" description="Helical" evidence="34">
    <location>
        <begin position="277"/>
        <end position="298"/>
    </location>
</feature>
<evidence type="ECO:0000256" key="31">
    <source>
        <dbReference type="PIRSR" id="PIRSR601211-3"/>
    </source>
</evidence>
<dbReference type="InterPro" id="IPR016090">
    <property type="entry name" value="PLA2-like_dom"/>
</dbReference>
<evidence type="ECO:0000256" key="26">
    <source>
        <dbReference type="ARBA" id="ARBA00048373"/>
    </source>
</evidence>
<comment type="catalytic activity">
    <reaction evidence="22">
        <text>N,1-dihexadecanoyl-2-(9Z,12Z-octadecadienoyl)-sn-glycero-3-phosphoethanolamine + H2O = N,1-dihexadecanoyl-sn-glycero-3-phosphoethanolamine + (9Z,12Z)-octadecadienoate + H(+)</text>
        <dbReference type="Rhea" id="RHEA:56424"/>
        <dbReference type="ChEBI" id="CHEBI:15377"/>
        <dbReference type="ChEBI" id="CHEBI:15378"/>
        <dbReference type="ChEBI" id="CHEBI:30245"/>
        <dbReference type="ChEBI" id="CHEBI:85334"/>
        <dbReference type="ChEBI" id="CHEBI:85335"/>
    </reaction>
    <physiologicalReaction direction="left-to-right" evidence="22">
        <dbReference type="Rhea" id="RHEA:56425"/>
    </physiologicalReaction>
</comment>
<dbReference type="Pfam" id="PF00068">
    <property type="entry name" value="Phospholip_A2_1"/>
    <property type="match status" value="1"/>
</dbReference>
<evidence type="ECO:0000256" key="16">
    <source>
        <dbReference type="ARBA" id="ARBA00022989"/>
    </source>
</evidence>
<evidence type="ECO:0000256" key="24">
    <source>
        <dbReference type="ARBA" id="ARBA00048221"/>
    </source>
</evidence>
<evidence type="ECO:0000256" key="13">
    <source>
        <dbReference type="ARBA" id="ARBA00022723"/>
    </source>
</evidence>
<sequence>MFSLLAAVLLAVADSKAIQPRALWQFRHMILCRIPSSWPLLDFSNYGCYCGVGGSGTPVDDLDKCCQIHDNCYSDAVKLKECWPIIDNPYTIIYRYTCSENTIACTSRNRPCKMFVCECDRKAAICFSTAKYNQQYKNLDQSQFQLQKIVTSLLAEMFNTVFELQIRYLLLTIFAACIGGTFQYGFNLTIINAPTTFIQNFINETWIERYGTKLESWVITLLWTFIVAGYSIGGLVGALIAGPMAVRFGRRNSLLLSNIFILVGALLMVLSRTATCFELIIVGRFFYGVNSGVGLNINPMYLGESAPKEIRGMVALSFAPFTAAGLVLGQTIGLREILGSEDLWPLLLASSAAPAIIQLMTLPWCPESPRYLLIDREDKNMCMKALRKLRGEINFNAEMDEMLEEQKALEGQRSKKLWDLFRDRSVQRQLIITFVLGSAMQLCGNDATYTYAVYIFNAAGIPKEKIQYATIGTGCCEFTTSLTSNLFIDRLGRRKLLVGGYSLMVGSGILFSISLTLQDKITWMPYLSMACIFASILSFGIGPAGVTGVIPMEIFDQTARPAAYMINGSLLWINLTIVGMLFPFIVEGLGSFCYIPFLSISFLAALFIGFFLPETKGKTLLEISQEFHKCNFKTQLEQTETKL</sequence>
<evidence type="ECO:0000256" key="19">
    <source>
        <dbReference type="ARBA" id="ARBA00023157"/>
    </source>
</evidence>